<keyword evidence="2" id="KW-1185">Reference proteome</keyword>
<name>A0ABR9YIE7_9PROT</name>
<evidence type="ECO:0000313" key="1">
    <source>
        <dbReference type="EMBL" id="MBF0881564.1"/>
    </source>
</evidence>
<proteinExistence type="predicted"/>
<comment type="caution">
    <text evidence="1">The sequence shown here is derived from an EMBL/GenBank/DDBJ whole genome shotgun (WGS) entry which is preliminary data.</text>
</comment>
<dbReference type="EMBL" id="JABCQF010000001">
    <property type="protein sequence ID" value="MBF0881564.1"/>
    <property type="molecule type" value="Genomic_DNA"/>
</dbReference>
<evidence type="ECO:0000313" key="2">
    <source>
        <dbReference type="Proteomes" id="UP000644588"/>
    </source>
</evidence>
<protein>
    <submittedName>
        <fullName evidence="1">Uncharacterized protein</fullName>
    </submittedName>
</protein>
<dbReference type="RefSeq" id="WP_194263770.1">
    <property type="nucleotide sequence ID" value="NZ_JABCQF010000001.1"/>
</dbReference>
<gene>
    <name evidence="1" type="ORF">HKD31_02225</name>
</gene>
<accession>A0ABR9YIE7</accession>
<reference evidence="1 2" key="2">
    <citation type="submission" date="2020-11" db="EMBL/GenBank/DDBJ databases">
        <title>Description of novel Gluconobacter species.</title>
        <authorList>
            <person name="Cleenwerck I."/>
            <person name="Cnockaert M."/>
            <person name="Borremans W."/>
            <person name="Wieme A.D."/>
            <person name="De Vuyst L."/>
            <person name="Vandamme P."/>
        </authorList>
    </citation>
    <scope>NUCLEOTIDE SEQUENCE [LARGE SCALE GENOMIC DNA]</scope>
    <source>
        <strain evidence="1 2">R-71646</strain>
    </source>
</reference>
<sequence>MDENTWPTFGPYGDIRNLERTNEEESKKAILSNEWRRKCFSLIEWGITLLHLCIVDWENNNESDHVKQMLGLRLLNSSLSSVSLIMQGYPQASLSIIRDMIETGNLLEYFRLLPEEVLVWAKSNSEDRRNKYSAQKIRNKIKSKHNIENNNLSIAYWTLCDIAVHPTPAGFNMLLDTDSPMAGPQFVEHRLDAWLREMILRFSPAVWLMLLHAPHLTPEHEKSARDYGEAMLRVSALPLPT</sequence>
<organism evidence="1 2">
    <name type="scientific">Gluconobacter potus</name>
    <dbReference type="NCBI Taxonomy" id="2724927"/>
    <lineage>
        <taxon>Bacteria</taxon>
        <taxon>Pseudomonadati</taxon>
        <taxon>Pseudomonadota</taxon>
        <taxon>Alphaproteobacteria</taxon>
        <taxon>Acetobacterales</taxon>
        <taxon>Acetobacteraceae</taxon>
        <taxon>Gluconobacter</taxon>
    </lineage>
</organism>
<dbReference type="Proteomes" id="UP000644588">
    <property type="component" value="Unassembled WGS sequence"/>
</dbReference>
<reference evidence="2" key="1">
    <citation type="submission" date="2020-04" db="EMBL/GenBank/DDBJ databases">
        <title>Description of novel Gluconacetobacter.</title>
        <authorList>
            <person name="Sombolestani A."/>
        </authorList>
    </citation>
    <scope>NUCLEOTIDE SEQUENCE [LARGE SCALE GENOMIC DNA]</scope>
    <source>
        <strain evidence="2">R-71646</strain>
    </source>
</reference>